<dbReference type="Proteomes" id="UP000254597">
    <property type="component" value="Unassembled WGS sequence"/>
</dbReference>
<dbReference type="EMBL" id="UGWP01000004">
    <property type="protein sequence ID" value="SUF59148.1"/>
    <property type="molecule type" value="Genomic_DNA"/>
</dbReference>
<evidence type="ECO:0000313" key="1">
    <source>
        <dbReference type="EMBL" id="SUF59148.1"/>
    </source>
</evidence>
<sequence>MLGFVSALSSAVAVMILLMSVLLANLLSAAISKDAKLNSATLSLSSVEGGGAKDNKKNAIIHEPGQGFSLSATDLISLASANTTVRVYCTYGNNLSLDVAKKYTTYNYIVTKSALANSKIIVGQPVYEPKSKNNCIVEEVKK</sequence>
<accession>A0A379QPI1</accession>
<name>A0A379QPI1_SALER</name>
<gene>
    <name evidence="1" type="ORF">NCTC10252_04501</name>
</gene>
<organism evidence="1 2">
    <name type="scientific">Salmonella enterica</name>
    <name type="common">Salmonella choleraesuis</name>
    <dbReference type="NCBI Taxonomy" id="28901"/>
    <lineage>
        <taxon>Bacteria</taxon>
        <taxon>Pseudomonadati</taxon>
        <taxon>Pseudomonadota</taxon>
        <taxon>Gammaproteobacteria</taxon>
        <taxon>Enterobacterales</taxon>
        <taxon>Enterobacteriaceae</taxon>
        <taxon>Salmonella</taxon>
    </lineage>
</organism>
<evidence type="ECO:0000313" key="2">
    <source>
        <dbReference type="Proteomes" id="UP000254597"/>
    </source>
</evidence>
<reference evidence="1 2" key="1">
    <citation type="submission" date="2018-06" db="EMBL/GenBank/DDBJ databases">
        <authorList>
            <consortium name="Pathogen Informatics"/>
            <person name="Doyle S."/>
        </authorList>
    </citation>
    <scope>NUCLEOTIDE SEQUENCE [LARGE SCALE GENOMIC DNA]</scope>
    <source>
        <strain evidence="1 2">NCTC10252</strain>
    </source>
</reference>
<protein>
    <submittedName>
        <fullName evidence="1">Uncharacterized protein</fullName>
    </submittedName>
</protein>
<proteinExistence type="predicted"/>
<dbReference type="AlphaFoldDB" id="A0A379QPI1"/>